<dbReference type="Proteomes" id="UP000245783">
    <property type="component" value="Unassembled WGS sequence"/>
</dbReference>
<dbReference type="RefSeq" id="XP_025367148.1">
    <property type="nucleotide sequence ID" value="XM_025511287.1"/>
</dbReference>
<evidence type="ECO:0000313" key="2">
    <source>
        <dbReference type="Proteomes" id="UP000245783"/>
    </source>
</evidence>
<dbReference type="InParanoid" id="A0A316VSF6"/>
<accession>A0A316VSF6</accession>
<dbReference type="GeneID" id="37033157"/>
<protein>
    <submittedName>
        <fullName evidence="1">Uncharacterized protein</fullName>
    </submittedName>
</protein>
<proteinExistence type="predicted"/>
<gene>
    <name evidence="1" type="ORF">IE81DRAFT_247388</name>
</gene>
<evidence type="ECO:0000313" key="1">
    <source>
        <dbReference type="EMBL" id="PWN39988.1"/>
    </source>
</evidence>
<dbReference type="AlphaFoldDB" id="A0A316VSF6"/>
<dbReference type="EMBL" id="KZ819435">
    <property type="protein sequence ID" value="PWN39988.1"/>
    <property type="molecule type" value="Genomic_DNA"/>
</dbReference>
<organism evidence="1 2">
    <name type="scientific">Ceraceosorus guamensis</name>
    <dbReference type="NCBI Taxonomy" id="1522189"/>
    <lineage>
        <taxon>Eukaryota</taxon>
        <taxon>Fungi</taxon>
        <taxon>Dikarya</taxon>
        <taxon>Basidiomycota</taxon>
        <taxon>Ustilaginomycotina</taxon>
        <taxon>Exobasidiomycetes</taxon>
        <taxon>Ceraceosorales</taxon>
        <taxon>Ceraceosoraceae</taxon>
        <taxon>Ceraceosorus</taxon>
    </lineage>
</organism>
<keyword evidence="2" id="KW-1185">Reference proteome</keyword>
<sequence>MRKDYADLIHQMLHQVRRTHRRRYPKHSRVGPFSSLLFSTSKRSAGSHQKRAMEYASAPKKGLASTFRRRRTSCALPRSVSCLLFCAFSYKSHLFASHIALHRRCRTAFIVGGDCVLIT</sequence>
<reference evidence="1 2" key="1">
    <citation type="journal article" date="2018" name="Mol. Biol. Evol.">
        <title>Broad Genomic Sampling Reveals a Smut Pathogenic Ancestry of the Fungal Clade Ustilaginomycotina.</title>
        <authorList>
            <person name="Kijpornyongpan T."/>
            <person name="Mondo S.J."/>
            <person name="Barry K."/>
            <person name="Sandor L."/>
            <person name="Lee J."/>
            <person name="Lipzen A."/>
            <person name="Pangilinan J."/>
            <person name="LaButti K."/>
            <person name="Hainaut M."/>
            <person name="Henrissat B."/>
            <person name="Grigoriev I.V."/>
            <person name="Spatafora J.W."/>
            <person name="Aime M.C."/>
        </authorList>
    </citation>
    <scope>NUCLEOTIDE SEQUENCE [LARGE SCALE GENOMIC DNA]</scope>
    <source>
        <strain evidence="1 2">MCA 4658</strain>
    </source>
</reference>
<name>A0A316VSF6_9BASI</name>